<dbReference type="PANTHER" id="PTHR45737">
    <property type="entry name" value="VON WILLEBRAND FACTOR A DOMAIN-CONTAINING PROTEIN 5A"/>
    <property type="match status" value="1"/>
</dbReference>
<dbReference type="Pfam" id="PF13768">
    <property type="entry name" value="VWA_3"/>
    <property type="match status" value="1"/>
</dbReference>
<dbReference type="EMBL" id="CAJVRC010000846">
    <property type="protein sequence ID" value="CAG8892913.1"/>
    <property type="molecule type" value="Genomic_DNA"/>
</dbReference>
<dbReference type="Proteomes" id="UP001154252">
    <property type="component" value="Unassembled WGS sequence"/>
</dbReference>
<organism evidence="3 4">
    <name type="scientific">Penicillium egyptiacum</name>
    <dbReference type="NCBI Taxonomy" id="1303716"/>
    <lineage>
        <taxon>Eukaryota</taxon>
        <taxon>Fungi</taxon>
        <taxon>Dikarya</taxon>
        <taxon>Ascomycota</taxon>
        <taxon>Pezizomycotina</taxon>
        <taxon>Eurotiomycetes</taxon>
        <taxon>Eurotiomycetidae</taxon>
        <taxon>Eurotiales</taxon>
        <taxon>Aspergillaceae</taxon>
        <taxon>Penicillium</taxon>
    </lineage>
</organism>
<keyword evidence="4" id="KW-1185">Reference proteome</keyword>
<feature type="domain" description="VWFA" evidence="1">
    <location>
        <begin position="289"/>
        <end position="465"/>
    </location>
</feature>
<dbReference type="OrthoDB" id="1729737at2759"/>
<dbReference type="PANTHER" id="PTHR45737:SF6">
    <property type="entry name" value="VON WILLEBRAND FACTOR A DOMAIN-CONTAINING PROTEIN 5A"/>
    <property type="match status" value="1"/>
</dbReference>
<dbReference type="SMART" id="SM00327">
    <property type="entry name" value="VWA"/>
    <property type="match status" value="1"/>
</dbReference>
<dbReference type="SMART" id="SM00609">
    <property type="entry name" value="VIT"/>
    <property type="match status" value="1"/>
</dbReference>
<dbReference type="InterPro" id="IPR013694">
    <property type="entry name" value="VIT"/>
</dbReference>
<dbReference type="Pfam" id="PF08487">
    <property type="entry name" value="VIT"/>
    <property type="match status" value="1"/>
</dbReference>
<dbReference type="InterPro" id="IPR002035">
    <property type="entry name" value="VWF_A"/>
</dbReference>
<dbReference type="Gene3D" id="3.40.50.410">
    <property type="entry name" value="von Willebrand factor, type A domain"/>
    <property type="match status" value="1"/>
</dbReference>
<dbReference type="InterPro" id="IPR036465">
    <property type="entry name" value="vWFA_dom_sf"/>
</dbReference>
<reference evidence="3" key="1">
    <citation type="submission" date="2021-07" db="EMBL/GenBank/DDBJ databases">
        <authorList>
            <person name="Branca A.L. A."/>
        </authorList>
    </citation>
    <scope>NUCLEOTIDE SEQUENCE</scope>
</reference>
<comment type="caution">
    <text evidence="3">The sequence shown here is derived from an EMBL/GenBank/DDBJ whole genome shotgun (WGS) entry which is preliminary data.</text>
</comment>
<gene>
    <name evidence="3" type="ORF">PEGY_LOCUS3283</name>
</gene>
<dbReference type="PROSITE" id="PS50234">
    <property type="entry name" value="VWFA"/>
    <property type="match status" value="1"/>
</dbReference>
<proteinExistence type="predicted"/>
<dbReference type="PROSITE" id="PS51468">
    <property type="entry name" value="VIT"/>
    <property type="match status" value="1"/>
</dbReference>
<sequence>MAGYCGCSWKEPGNWQTQYLPQVSLKAHATILSSAARTTLTQTFVNPSSRVIKEISYNFPLYDGVSVVGFECKVGSRLLHSEVKTKSQANADYQNAVAQHQTAAVMDHTSMNDVFVIRLGNVPAHGKINMDITFVGELKQDSQTDGIRYTLPSKIAPRYGTTMSYSQPQLSSLGVPANLQGMSITVDVQMKKGLVIRELESPSHRVKVSLGRVSSTPETSTFEPSQASASVIPQQNNAVLLEQDFVVLIKADGVDTPCALLERHPTIPNQRALMATLVPKFNLRPASPELVFVIDRSGSMQPKIPTLKSALQVFLKSLPVGICFNICSFGSYYSFMWPTSQVYDASSLKQSLAFVDTIGANMGGTEMKQAVVATVENRLNFKDLDILILTDGEIFDQDLLFNFIREKAADNTARFFSLGIGEAASHSLIEGIARAGNGFCQSVTEYEELDRKIVRMLKGALTPHVSDYKLEVEYETEIEPEFEFVSDTENFTDSEAEVEAKGADGDPMEEATRNSSQLISLYDENFQDVDMNVEVDGKAAGKLPTVTPPRAIQAPYNIPPLYPFIRTNVFLLMDPHSERVPKSLKFTSTSNDGPLQLRIPICDIGTGETLHQLASRKAMIELEEGHGWLSHAKDENGNKFKRFHNETKQRIAERECQDLGIKFQVTGKYCSFVALEECSLPSSEQQAEQLNVKEHAVEQISPLKRPIRSSLRAPIAMMAMRATNAPTARTGGVRGGGRDGGRGGFQQVHPMGTSVYVPGGPPIRMSQYGPTPASSAIAGQFLSYEAPPFTPVGSAVSHPVHGSRSSPTSPMLRDMIHAKRSLLEQTPSLPKTPEMRMHELIQLQTFEGSWMWDQALFELLGHDSSAIKNKLVSLYSRANRTTEYGFSRDEQRVQATLLALAWLVKKQSRSRGVWELVHAKGSEWVRLELRRMQNHGSPGAFIASIQNEIFDMI</sequence>
<evidence type="ECO:0008006" key="5">
    <source>
        <dbReference type="Google" id="ProtNLM"/>
    </source>
</evidence>
<dbReference type="SUPFAM" id="SSF53300">
    <property type="entry name" value="vWA-like"/>
    <property type="match status" value="1"/>
</dbReference>
<accession>A0A9W4K6E6</accession>
<dbReference type="AlphaFoldDB" id="A0A9W4K6E6"/>
<protein>
    <recommendedName>
        <fullName evidence="5">von Willebrand domain-containing protein</fullName>
    </recommendedName>
</protein>
<evidence type="ECO:0000259" key="2">
    <source>
        <dbReference type="PROSITE" id="PS51468"/>
    </source>
</evidence>
<evidence type="ECO:0000313" key="4">
    <source>
        <dbReference type="Proteomes" id="UP001154252"/>
    </source>
</evidence>
<evidence type="ECO:0000313" key="3">
    <source>
        <dbReference type="EMBL" id="CAG8892913.1"/>
    </source>
</evidence>
<evidence type="ECO:0000259" key="1">
    <source>
        <dbReference type="PROSITE" id="PS50234"/>
    </source>
</evidence>
<feature type="domain" description="VIT" evidence="2">
    <location>
        <begin position="6"/>
        <end position="136"/>
    </location>
</feature>
<name>A0A9W4K6E6_9EURO</name>